<keyword evidence="2" id="KW-1133">Transmembrane helix</keyword>
<name>A0ABW7TJA5_9NOCA</name>
<dbReference type="PANTHER" id="PTHR36974:SF1">
    <property type="entry name" value="DOXX FAMILY MEMBRANE PROTEIN"/>
    <property type="match status" value="1"/>
</dbReference>
<reference evidence="3 4" key="1">
    <citation type="submission" date="2024-10" db="EMBL/GenBank/DDBJ databases">
        <title>The Natural Products Discovery Center: Release of the First 8490 Sequenced Strains for Exploring Actinobacteria Biosynthetic Diversity.</title>
        <authorList>
            <person name="Kalkreuter E."/>
            <person name="Kautsar S.A."/>
            <person name="Yang D."/>
            <person name="Bader C.D."/>
            <person name="Teijaro C.N."/>
            <person name="Fluegel L."/>
            <person name="Davis C.M."/>
            <person name="Simpson J.R."/>
            <person name="Lauterbach L."/>
            <person name="Steele A.D."/>
            <person name="Gui C."/>
            <person name="Meng S."/>
            <person name="Li G."/>
            <person name="Viehrig K."/>
            <person name="Ye F."/>
            <person name="Su P."/>
            <person name="Kiefer A.F."/>
            <person name="Nichols A."/>
            <person name="Cepeda A.J."/>
            <person name="Yan W."/>
            <person name="Fan B."/>
            <person name="Jiang Y."/>
            <person name="Adhikari A."/>
            <person name="Zheng C.-J."/>
            <person name="Schuster L."/>
            <person name="Cowan T.M."/>
            <person name="Smanski M.J."/>
            <person name="Chevrette M.G."/>
            <person name="De Carvalho L.P.S."/>
            <person name="Shen B."/>
        </authorList>
    </citation>
    <scope>NUCLEOTIDE SEQUENCE [LARGE SCALE GENOMIC DNA]</scope>
    <source>
        <strain evidence="3 4">NPDC020568</strain>
    </source>
</reference>
<feature type="transmembrane region" description="Helical" evidence="2">
    <location>
        <begin position="102"/>
        <end position="121"/>
    </location>
</feature>
<evidence type="ECO:0000256" key="1">
    <source>
        <dbReference type="SAM" id="MobiDB-lite"/>
    </source>
</evidence>
<evidence type="ECO:0000313" key="3">
    <source>
        <dbReference type="EMBL" id="MFI1461116.1"/>
    </source>
</evidence>
<feature type="region of interest" description="Disordered" evidence="1">
    <location>
        <begin position="161"/>
        <end position="185"/>
    </location>
</feature>
<evidence type="ECO:0008006" key="5">
    <source>
        <dbReference type="Google" id="ProtNLM"/>
    </source>
</evidence>
<keyword evidence="2" id="KW-0472">Membrane</keyword>
<feature type="transmembrane region" description="Helical" evidence="2">
    <location>
        <begin position="31"/>
        <end position="50"/>
    </location>
</feature>
<gene>
    <name evidence="3" type="ORF">ACH4WX_10375</name>
</gene>
<dbReference type="Proteomes" id="UP001611263">
    <property type="component" value="Unassembled WGS sequence"/>
</dbReference>
<comment type="caution">
    <text evidence="3">The sequence shown here is derived from an EMBL/GenBank/DDBJ whole genome shotgun (WGS) entry which is preliminary data.</text>
</comment>
<organism evidence="3 4">
    <name type="scientific">Nocardia carnea</name>
    <dbReference type="NCBI Taxonomy" id="37328"/>
    <lineage>
        <taxon>Bacteria</taxon>
        <taxon>Bacillati</taxon>
        <taxon>Actinomycetota</taxon>
        <taxon>Actinomycetes</taxon>
        <taxon>Mycobacteriales</taxon>
        <taxon>Nocardiaceae</taxon>
        <taxon>Nocardia</taxon>
    </lineage>
</organism>
<keyword evidence="4" id="KW-1185">Reference proteome</keyword>
<dbReference type="EMBL" id="JBIRUQ010000002">
    <property type="protein sequence ID" value="MFI1461116.1"/>
    <property type="molecule type" value="Genomic_DNA"/>
</dbReference>
<feature type="transmembrane region" description="Helical" evidence="2">
    <location>
        <begin position="141"/>
        <end position="158"/>
    </location>
</feature>
<evidence type="ECO:0000256" key="2">
    <source>
        <dbReference type="SAM" id="Phobius"/>
    </source>
</evidence>
<evidence type="ECO:0000313" key="4">
    <source>
        <dbReference type="Proteomes" id="UP001611263"/>
    </source>
</evidence>
<accession>A0ABW7TJA5</accession>
<sequence>MFGTLMMFVVPTLVLRLLGLAGVRRFATWRVAAAHSLAFLFTMTGLAHFVPDSVTVMPSHSDLVAMVPSAIPFPEFAVYATGVLELAGAVGLLFAGTRRWAGLGLAFLLVAMVPANIYAAVEDIPLNGEPATPLWFRIPEQIVYFAAALWIAQALPVLRDSRSQPEPPTVADPGTTTPAAPRGGH</sequence>
<dbReference type="GeneID" id="93504259"/>
<dbReference type="PANTHER" id="PTHR36974">
    <property type="entry name" value="MEMBRANE PROTEIN-RELATED"/>
    <property type="match status" value="1"/>
</dbReference>
<dbReference type="RefSeq" id="WP_063820547.1">
    <property type="nucleotide sequence ID" value="NZ_JBIRUQ010000002.1"/>
</dbReference>
<proteinExistence type="predicted"/>
<protein>
    <recommendedName>
        <fullName evidence="5">DoxX family membrane protein</fullName>
    </recommendedName>
</protein>
<feature type="transmembrane region" description="Helical" evidence="2">
    <location>
        <begin position="76"/>
        <end position="95"/>
    </location>
</feature>
<keyword evidence="2" id="KW-0812">Transmembrane</keyword>
<feature type="transmembrane region" description="Helical" evidence="2">
    <location>
        <begin position="6"/>
        <end position="24"/>
    </location>
</feature>